<dbReference type="EMBL" id="VSRR010006347">
    <property type="protein sequence ID" value="MPC44574.1"/>
    <property type="molecule type" value="Genomic_DNA"/>
</dbReference>
<organism evidence="1 2">
    <name type="scientific">Portunus trituberculatus</name>
    <name type="common">Swimming crab</name>
    <name type="synonym">Neptunus trituberculatus</name>
    <dbReference type="NCBI Taxonomy" id="210409"/>
    <lineage>
        <taxon>Eukaryota</taxon>
        <taxon>Metazoa</taxon>
        <taxon>Ecdysozoa</taxon>
        <taxon>Arthropoda</taxon>
        <taxon>Crustacea</taxon>
        <taxon>Multicrustacea</taxon>
        <taxon>Malacostraca</taxon>
        <taxon>Eumalacostraca</taxon>
        <taxon>Eucarida</taxon>
        <taxon>Decapoda</taxon>
        <taxon>Pleocyemata</taxon>
        <taxon>Brachyura</taxon>
        <taxon>Eubrachyura</taxon>
        <taxon>Portunoidea</taxon>
        <taxon>Portunidae</taxon>
        <taxon>Portuninae</taxon>
        <taxon>Portunus</taxon>
    </lineage>
</organism>
<name>A0A5B7FJG6_PORTR</name>
<comment type="caution">
    <text evidence="1">The sequence shown here is derived from an EMBL/GenBank/DDBJ whole genome shotgun (WGS) entry which is preliminary data.</text>
</comment>
<protein>
    <submittedName>
        <fullName evidence="1">Uncharacterized protein</fullName>
    </submittedName>
</protein>
<evidence type="ECO:0000313" key="1">
    <source>
        <dbReference type="EMBL" id="MPC44574.1"/>
    </source>
</evidence>
<dbReference type="Proteomes" id="UP000324222">
    <property type="component" value="Unassembled WGS sequence"/>
</dbReference>
<reference evidence="1 2" key="1">
    <citation type="submission" date="2019-05" db="EMBL/GenBank/DDBJ databases">
        <title>Another draft genome of Portunus trituberculatus and its Hox gene families provides insights of decapod evolution.</title>
        <authorList>
            <person name="Jeong J.-H."/>
            <person name="Song I."/>
            <person name="Kim S."/>
            <person name="Choi T."/>
            <person name="Kim D."/>
            <person name="Ryu S."/>
            <person name="Kim W."/>
        </authorList>
    </citation>
    <scope>NUCLEOTIDE SEQUENCE [LARGE SCALE GENOMIC DNA]</scope>
    <source>
        <tissue evidence="1">Muscle</tissue>
    </source>
</reference>
<keyword evidence="2" id="KW-1185">Reference proteome</keyword>
<sequence>MTDHQQTRRRHPRIFRERKNVLDIYDDTEHVMRYRLAREGIVFMTDLVRQQLQSRTECNHPVTPEMKALFSLLRGVSEGCFSILKRCDDGLLRVN</sequence>
<gene>
    <name evidence="1" type="ORF">E2C01_038251</name>
</gene>
<proteinExistence type="predicted"/>
<accession>A0A5B7FJG6</accession>
<evidence type="ECO:0000313" key="2">
    <source>
        <dbReference type="Proteomes" id="UP000324222"/>
    </source>
</evidence>
<dbReference type="AlphaFoldDB" id="A0A5B7FJG6"/>